<dbReference type="OrthoDB" id="5571399at2"/>
<dbReference type="SUPFAM" id="SSF52172">
    <property type="entry name" value="CheY-like"/>
    <property type="match status" value="1"/>
</dbReference>
<dbReference type="RefSeq" id="WP_150094799.1">
    <property type="nucleotide sequence ID" value="NZ_VWXX01000049.1"/>
</dbReference>
<evidence type="ECO:0000256" key="2">
    <source>
        <dbReference type="ARBA" id="ARBA00023012"/>
    </source>
</evidence>
<evidence type="ECO:0000259" key="9">
    <source>
        <dbReference type="PROSITE" id="PS50110"/>
    </source>
</evidence>
<dbReference type="PROSITE" id="PS51755">
    <property type="entry name" value="OMPR_PHOB"/>
    <property type="match status" value="1"/>
</dbReference>
<evidence type="ECO:0000313" key="11">
    <source>
        <dbReference type="EMBL" id="KAA6182296.1"/>
    </source>
</evidence>
<evidence type="ECO:0000256" key="8">
    <source>
        <dbReference type="SAM" id="MobiDB-lite"/>
    </source>
</evidence>
<organism evidence="11 12">
    <name type="scientific">Thiohalocapsa marina</name>
    <dbReference type="NCBI Taxonomy" id="424902"/>
    <lineage>
        <taxon>Bacteria</taxon>
        <taxon>Pseudomonadati</taxon>
        <taxon>Pseudomonadota</taxon>
        <taxon>Gammaproteobacteria</taxon>
        <taxon>Chromatiales</taxon>
        <taxon>Chromatiaceae</taxon>
        <taxon>Thiohalocapsa</taxon>
    </lineage>
</organism>
<feature type="DNA-binding region" description="OmpR/PhoB-type" evidence="7">
    <location>
        <begin position="113"/>
        <end position="214"/>
    </location>
</feature>
<keyword evidence="1 6" id="KW-0597">Phosphoprotein</keyword>
<dbReference type="InterPro" id="IPR036388">
    <property type="entry name" value="WH-like_DNA-bd_sf"/>
</dbReference>
<dbReference type="InterPro" id="IPR016032">
    <property type="entry name" value="Sig_transdc_resp-reg_C-effctor"/>
</dbReference>
<evidence type="ECO:0000256" key="4">
    <source>
        <dbReference type="ARBA" id="ARBA00023125"/>
    </source>
</evidence>
<dbReference type="SMART" id="SM00448">
    <property type="entry name" value="REC"/>
    <property type="match status" value="1"/>
</dbReference>
<dbReference type="SMART" id="SM00862">
    <property type="entry name" value="Trans_reg_C"/>
    <property type="match status" value="1"/>
</dbReference>
<keyword evidence="5" id="KW-0804">Transcription</keyword>
<dbReference type="GO" id="GO:0005829">
    <property type="term" value="C:cytosol"/>
    <property type="evidence" value="ECO:0007669"/>
    <property type="project" value="TreeGrafter"/>
</dbReference>
<dbReference type="Pfam" id="PF00072">
    <property type="entry name" value="Response_reg"/>
    <property type="match status" value="1"/>
</dbReference>
<dbReference type="GO" id="GO:0006355">
    <property type="term" value="P:regulation of DNA-templated transcription"/>
    <property type="evidence" value="ECO:0007669"/>
    <property type="project" value="InterPro"/>
</dbReference>
<keyword evidence="3" id="KW-0805">Transcription regulation</keyword>
<dbReference type="AlphaFoldDB" id="A0A5M8FF08"/>
<evidence type="ECO:0000256" key="5">
    <source>
        <dbReference type="ARBA" id="ARBA00023163"/>
    </source>
</evidence>
<protein>
    <submittedName>
        <fullName evidence="11">Response regulator transcription factor</fullName>
    </submittedName>
</protein>
<dbReference type="GO" id="GO:0000976">
    <property type="term" value="F:transcription cis-regulatory region binding"/>
    <property type="evidence" value="ECO:0007669"/>
    <property type="project" value="TreeGrafter"/>
</dbReference>
<name>A0A5M8FF08_9GAMM</name>
<dbReference type="Proteomes" id="UP000322981">
    <property type="component" value="Unassembled WGS sequence"/>
</dbReference>
<comment type="caution">
    <text evidence="11">The sequence shown here is derived from an EMBL/GenBank/DDBJ whole genome shotgun (WGS) entry which is preliminary data.</text>
</comment>
<dbReference type="Pfam" id="PF00486">
    <property type="entry name" value="Trans_reg_C"/>
    <property type="match status" value="1"/>
</dbReference>
<reference evidence="11 12" key="1">
    <citation type="submission" date="2019-09" db="EMBL/GenBank/DDBJ databases">
        <title>Whole-genome sequence of the purple sulfur bacterium Thiohalocapsa marina DSM 19078.</title>
        <authorList>
            <person name="Kyndt J.A."/>
            <person name="Meyer T.E."/>
        </authorList>
    </citation>
    <scope>NUCLEOTIDE SEQUENCE [LARGE SCALE GENOMIC DNA]</scope>
    <source>
        <strain evidence="11 12">DSM 19078</strain>
    </source>
</reference>
<dbReference type="SUPFAM" id="SSF46894">
    <property type="entry name" value="C-terminal effector domain of the bipartite response regulators"/>
    <property type="match status" value="1"/>
</dbReference>
<evidence type="ECO:0000256" key="6">
    <source>
        <dbReference type="PROSITE-ProRule" id="PRU00169"/>
    </source>
</evidence>
<keyword evidence="12" id="KW-1185">Reference proteome</keyword>
<feature type="modified residue" description="4-aspartylphosphate" evidence="6">
    <location>
        <position position="50"/>
    </location>
</feature>
<proteinExistence type="predicted"/>
<feature type="domain" description="Response regulatory" evidence="9">
    <location>
        <begin position="3"/>
        <end position="115"/>
    </location>
</feature>
<dbReference type="GO" id="GO:0032993">
    <property type="term" value="C:protein-DNA complex"/>
    <property type="evidence" value="ECO:0007669"/>
    <property type="project" value="TreeGrafter"/>
</dbReference>
<evidence type="ECO:0000256" key="7">
    <source>
        <dbReference type="PROSITE-ProRule" id="PRU01091"/>
    </source>
</evidence>
<evidence type="ECO:0000259" key="10">
    <source>
        <dbReference type="PROSITE" id="PS51755"/>
    </source>
</evidence>
<dbReference type="CDD" id="cd00383">
    <property type="entry name" value="trans_reg_C"/>
    <property type="match status" value="1"/>
</dbReference>
<sequence length="219" mass="24165">MSRITLLEDEPTLCDEMAAFLRKRGHAVQQAWRLADFWPLMAQTGIAIIDVMLPDGSGFEAVQQLRALSPRAGIIVLTARGSLDDKLTGLGGGADHYLLKPIKLLELAAVIDSLARRLGEGWRLDAQRHELASPSGSVIALSAAELVFLRTLARARGASVSRRSLIEALGHDWLTYDERRLEQLVSRLRRRCEEGVDQPLPVKTERGKGYSLTESMQAV</sequence>
<dbReference type="CDD" id="cd17574">
    <property type="entry name" value="REC_OmpR"/>
    <property type="match status" value="1"/>
</dbReference>
<dbReference type="InterPro" id="IPR001789">
    <property type="entry name" value="Sig_transdc_resp-reg_receiver"/>
</dbReference>
<dbReference type="Gene3D" id="1.10.10.10">
    <property type="entry name" value="Winged helix-like DNA-binding domain superfamily/Winged helix DNA-binding domain"/>
    <property type="match status" value="1"/>
</dbReference>
<gene>
    <name evidence="11" type="ORF">F2Q65_18050</name>
</gene>
<dbReference type="PANTHER" id="PTHR48111">
    <property type="entry name" value="REGULATOR OF RPOS"/>
    <property type="match status" value="1"/>
</dbReference>
<dbReference type="GO" id="GO:0000156">
    <property type="term" value="F:phosphorelay response regulator activity"/>
    <property type="evidence" value="ECO:0007669"/>
    <property type="project" value="TreeGrafter"/>
</dbReference>
<feature type="domain" description="OmpR/PhoB-type" evidence="10">
    <location>
        <begin position="113"/>
        <end position="214"/>
    </location>
</feature>
<keyword evidence="4 7" id="KW-0238">DNA-binding</keyword>
<dbReference type="PANTHER" id="PTHR48111:SF1">
    <property type="entry name" value="TWO-COMPONENT RESPONSE REGULATOR ORR33"/>
    <property type="match status" value="1"/>
</dbReference>
<dbReference type="InterPro" id="IPR001867">
    <property type="entry name" value="OmpR/PhoB-type_DNA-bd"/>
</dbReference>
<dbReference type="InterPro" id="IPR039420">
    <property type="entry name" value="WalR-like"/>
</dbReference>
<accession>A0A5M8FF08</accession>
<feature type="region of interest" description="Disordered" evidence="8">
    <location>
        <begin position="199"/>
        <end position="219"/>
    </location>
</feature>
<evidence type="ECO:0000256" key="1">
    <source>
        <dbReference type="ARBA" id="ARBA00022553"/>
    </source>
</evidence>
<dbReference type="Gene3D" id="3.40.50.2300">
    <property type="match status" value="1"/>
</dbReference>
<dbReference type="InterPro" id="IPR011006">
    <property type="entry name" value="CheY-like_superfamily"/>
</dbReference>
<dbReference type="PROSITE" id="PS50110">
    <property type="entry name" value="RESPONSE_REGULATORY"/>
    <property type="match status" value="1"/>
</dbReference>
<keyword evidence="2" id="KW-0902">Two-component regulatory system</keyword>
<evidence type="ECO:0000313" key="12">
    <source>
        <dbReference type="Proteomes" id="UP000322981"/>
    </source>
</evidence>
<dbReference type="EMBL" id="VWXX01000049">
    <property type="protein sequence ID" value="KAA6182296.1"/>
    <property type="molecule type" value="Genomic_DNA"/>
</dbReference>
<evidence type="ECO:0000256" key="3">
    <source>
        <dbReference type="ARBA" id="ARBA00023015"/>
    </source>
</evidence>